<evidence type="ECO:0000256" key="2">
    <source>
        <dbReference type="SAM" id="Phobius"/>
    </source>
</evidence>
<dbReference type="Gene3D" id="3.30.700.10">
    <property type="entry name" value="Glycoprotein, Type 4 Pilin"/>
    <property type="match status" value="1"/>
</dbReference>
<accession>A0A2U1AYU1</accession>
<dbReference type="GO" id="GO:0015627">
    <property type="term" value="C:type II protein secretion system complex"/>
    <property type="evidence" value="ECO:0007669"/>
    <property type="project" value="InterPro"/>
</dbReference>
<dbReference type="RefSeq" id="WP_116884003.1">
    <property type="nucleotide sequence ID" value="NZ_CABMMC010000086.1"/>
</dbReference>
<dbReference type="InterPro" id="IPR012902">
    <property type="entry name" value="N_methyl_site"/>
</dbReference>
<dbReference type="NCBIfam" id="TIGR02532">
    <property type="entry name" value="IV_pilin_GFxxxE"/>
    <property type="match status" value="2"/>
</dbReference>
<dbReference type="OrthoDB" id="10020719at2"/>
<evidence type="ECO:0000313" key="3">
    <source>
        <dbReference type="EMBL" id="PVY41583.1"/>
    </source>
</evidence>
<dbReference type="EMBL" id="QEKH01000013">
    <property type="protein sequence ID" value="PVY41583.1"/>
    <property type="molecule type" value="Genomic_DNA"/>
</dbReference>
<keyword evidence="4" id="KW-1185">Reference proteome</keyword>
<dbReference type="PANTHER" id="PTHR30093:SF2">
    <property type="entry name" value="TYPE II SECRETION SYSTEM PROTEIN H"/>
    <property type="match status" value="1"/>
</dbReference>
<dbReference type="PRINTS" id="PR00813">
    <property type="entry name" value="BCTERIALGSPG"/>
</dbReference>
<gene>
    <name evidence="3" type="ORF">C8D82_11356</name>
</gene>
<comment type="caution">
    <text evidence="3">The sequence shown here is derived from an EMBL/GenBank/DDBJ whole genome shotgun (WGS) entry which is preliminary data.</text>
</comment>
<sequence>MKRNFTLIELLVVIAIIAILGGKVPPPSNGMCVASLLLIPLVGFAPPAPRKRRHFTLIELLVVIAIIAILAAMLLPALNQARERARAASCMSNVKQIIFANNMYLGDNDGVFFSKGNSNWRDWENLGLHLFQKLAPYCGISGDWKEWDGSTDLIRREAKVFLCPTAPNRKTNYSYGYNTWGLVEYLEKESRCWQPSMTFVIADARRSKGGIYDYNCFGDSVSNFDYRAWSINEGRHNSSNQVGFLDGHAENVKINTDGVPFKYSGR</sequence>
<dbReference type="SUPFAM" id="SSF54523">
    <property type="entry name" value="Pili subunits"/>
    <property type="match status" value="2"/>
</dbReference>
<dbReference type="Pfam" id="PF07963">
    <property type="entry name" value="N_methyl"/>
    <property type="match status" value="1"/>
</dbReference>
<evidence type="ECO:0000313" key="4">
    <source>
        <dbReference type="Proteomes" id="UP000245959"/>
    </source>
</evidence>
<dbReference type="InterPro" id="IPR045584">
    <property type="entry name" value="Pilin-like"/>
</dbReference>
<proteinExistence type="predicted"/>
<reference evidence="3 4" key="1">
    <citation type="submission" date="2018-04" db="EMBL/GenBank/DDBJ databases">
        <title>Genomic Encyclopedia of Type Strains, Phase IV (KMG-IV): sequencing the most valuable type-strain genomes for metagenomic binning, comparative biology and taxonomic classification.</title>
        <authorList>
            <person name="Goeker M."/>
        </authorList>
    </citation>
    <scope>NUCLEOTIDE SEQUENCE [LARGE SCALE GENOMIC DNA]</scope>
    <source>
        <strain evidence="3 4">DSM 14823</strain>
    </source>
</reference>
<evidence type="ECO:0000256" key="1">
    <source>
        <dbReference type="ARBA" id="ARBA00022481"/>
    </source>
</evidence>
<dbReference type="Proteomes" id="UP000245959">
    <property type="component" value="Unassembled WGS sequence"/>
</dbReference>
<dbReference type="GO" id="GO:0015628">
    <property type="term" value="P:protein secretion by the type II secretion system"/>
    <property type="evidence" value="ECO:0007669"/>
    <property type="project" value="InterPro"/>
</dbReference>
<keyword evidence="2" id="KW-1133">Transmembrane helix</keyword>
<feature type="transmembrane region" description="Helical" evidence="2">
    <location>
        <begin position="5"/>
        <end position="22"/>
    </location>
</feature>
<dbReference type="InterPro" id="IPR000983">
    <property type="entry name" value="Bac_GSPG_pilin"/>
</dbReference>
<feature type="transmembrane region" description="Helical" evidence="2">
    <location>
        <begin position="28"/>
        <end position="45"/>
    </location>
</feature>
<keyword evidence="2" id="KW-0472">Membrane</keyword>
<protein>
    <submittedName>
        <fullName evidence="3">Prepilin-type N-terminal cleavage/methylation domain-containing protein/prepilin-type processing-associated H-X9-DG protein</fullName>
    </submittedName>
</protein>
<feature type="transmembrane region" description="Helical" evidence="2">
    <location>
        <begin position="57"/>
        <end position="78"/>
    </location>
</feature>
<dbReference type="PANTHER" id="PTHR30093">
    <property type="entry name" value="GENERAL SECRETION PATHWAY PROTEIN G"/>
    <property type="match status" value="1"/>
</dbReference>
<keyword evidence="1" id="KW-0488">Methylation</keyword>
<organism evidence="3 4">
    <name type="scientific">Victivallis vadensis</name>
    <dbReference type="NCBI Taxonomy" id="172901"/>
    <lineage>
        <taxon>Bacteria</taxon>
        <taxon>Pseudomonadati</taxon>
        <taxon>Lentisphaerota</taxon>
        <taxon>Lentisphaeria</taxon>
        <taxon>Victivallales</taxon>
        <taxon>Victivallaceae</taxon>
        <taxon>Victivallis</taxon>
    </lineage>
</organism>
<name>A0A2U1AYU1_9BACT</name>
<dbReference type="GeneID" id="78295311"/>
<dbReference type="AlphaFoldDB" id="A0A2U1AYU1"/>
<keyword evidence="2" id="KW-0812">Transmembrane</keyword>